<dbReference type="Proteomes" id="UP000023268">
    <property type="component" value="Unassembled WGS sequence"/>
</dbReference>
<comment type="subcellular location">
    <subcellularLocation>
        <location evidence="1">Periplasm</location>
    </subcellularLocation>
</comment>
<dbReference type="GO" id="GO:0030288">
    <property type="term" value="C:outer membrane-bounded periplasmic space"/>
    <property type="evidence" value="ECO:0007669"/>
    <property type="project" value="UniProtKB-UniRule"/>
</dbReference>
<dbReference type="SUPFAM" id="SSF48452">
    <property type="entry name" value="TPR-like"/>
    <property type="match status" value="1"/>
</dbReference>
<comment type="similarity">
    <text evidence="1">Belongs to the CpoB family.</text>
</comment>
<dbReference type="EMBL" id="JEMG01000001">
    <property type="protein sequence ID" value="EYC51497.1"/>
    <property type="molecule type" value="Genomic_DNA"/>
</dbReference>
<comment type="function">
    <text evidence="1">Mediates coordination of peptidoglycan synthesis and outer membrane constriction during cell division.</text>
</comment>
<evidence type="ECO:0000313" key="5">
    <source>
        <dbReference type="Proteomes" id="UP000023268"/>
    </source>
</evidence>
<feature type="compositionally biased region" description="Polar residues" evidence="3">
    <location>
        <begin position="252"/>
        <end position="261"/>
    </location>
</feature>
<dbReference type="InterPro" id="IPR011990">
    <property type="entry name" value="TPR-like_helical_dom_sf"/>
</dbReference>
<dbReference type="PROSITE" id="PS50005">
    <property type="entry name" value="TPR"/>
    <property type="match status" value="1"/>
</dbReference>
<dbReference type="AlphaFoldDB" id="A0A016XIW7"/>
<keyword evidence="1" id="KW-0131">Cell cycle</keyword>
<dbReference type="Pfam" id="PF13174">
    <property type="entry name" value="TPR_6"/>
    <property type="match status" value="1"/>
</dbReference>
<reference evidence="4 5" key="1">
    <citation type="submission" date="2014-02" db="EMBL/GenBank/DDBJ databases">
        <title>Draft Genome of Hylemonella gracilis isolated from the Niagara River.</title>
        <authorList>
            <person name="Pawlowski D.R."/>
            <person name="Koudelka G.B."/>
        </authorList>
    </citation>
    <scope>NUCLEOTIDE SEQUENCE [LARGE SCALE GENOMIC DNA]</scope>
    <source>
        <strain evidence="4 5">Niagara R</strain>
    </source>
</reference>
<dbReference type="SMART" id="SM00028">
    <property type="entry name" value="TPR"/>
    <property type="match status" value="2"/>
</dbReference>
<dbReference type="eggNOG" id="COG1729">
    <property type="taxonomic scope" value="Bacteria"/>
</dbReference>
<dbReference type="GO" id="GO:0043093">
    <property type="term" value="P:FtsZ-dependent cytokinesis"/>
    <property type="evidence" value="ECO:0007669"/>
    <property type="project" value="UniProtKB-UniRule"/>
</dbReference>
<gene>
    <name evidence="1" type="primary">cpoB</name>
    <name evidence="4" type="ORF">AZ34_10710</name>
</gene>
<dbReference type="InterPro" id="IPR019734">
    <property type="entry name" value="TPR_rpt"/>
</dbReference>
<dbReference type="Pfam" id="PF13432">
    <property type="entry name" value="TPR_16"/>
    <property type="match status" value="1"/>
</dbReference>
<evidence type="ECO:0000256" key="1">
    <source>
        <dbReference type="HAMAP-Rule" id="MF_02066"/>
    </source>
</evidence>
<accession>A0A016XIW7</accession>
<organism evidence="4 5">
    <name type="scientific">Hylemonella gracilis str. Niagara R</name>
    <dbReference type="NCBI Taxonomy" id="1458275"/>
    <lineage>
        <taxon>Bacteria</taxon>
        <taxon>Pseudomonadati</taxon>
        <taxon>Pseudomonadota</taxon>
        <taxon>Betaproteobacteria</taxon>
        <taxon>Burkholderiales</taxon>
        <taxon>Comamonadaceae</taxon>
        <taxon>Hylemonella</taxon>
    </lineage>
</organism>
<feature type="coiled-coil region" evidence="1">
    <location>
        <begin position="30"/>
        <end position="78"/>
    </location>
</feature>
<evidence type="ECO:0000256" key="2">
    <source>
        <dbReference type="PROSITE-ProRule" id="PRU00339"/>
    </source>
</evidence>
<dbReference type="HAMAP" id="MF_02066">
    <property type="entry name" value="CpoB"/>
    <property type="match status" value="1"/>
</dbReference>
<feature type="region of interest" description="Disordered" evidence="3">
    <location>
        <begin position="233"/>
        <end position="261"/>
    </location>
</feature>
<evidence type="ECO:0000256" key="3">
    <source>
        <dbReference type="SAM" id="MobiDB-lite"/>
    </source>
</evidence>
<keyword evidence="1" id="KW-0175">Coiled coil</keyword>
<dbReference type="STRING" id="1458275.AZ34_10710"/>
<name>A0A016XIW7_9BURK</name>
<dbReference type="InterPro" id="IPR034706">
    <property type="entry name" value="CpoB"/>
</dbReference>
<keyword evidence="1" id="KW-0574">Periplasm</keyword>
<dbReference type="NCBIfam" id="TIGR02795">
    <property type="entry name" value="tol_pal_ybgF"/>
    <property type="match status" value="1"/>
</dbReference>
<feature type="repeat" description="TPR" evidence="2">
    <location>
        <begin position="162"/>
        <end position="195"/>
    </location>
</feature>
<evidence type="ECO:0000313" key="4">
    <source>
        <dbReference type="EMBL" id="EYC51497.1"/>
    </source>
</evidence>
<dbReference type="InterPro" id="IPR014162">
    <property type="entry name" value="CpoB_C"/>
</dbReference>
<keyword evidence="1" id="KW-0132">Cell division</keyword>
<keyword evidence="1" id="KW-0732">Signal</keyword>
<proteinExistence type="inferred from homology"/>
<keyword evidence="2" id="KW-0802">TPR repeat</keyword>
<comment type="caution">
    <text evidence="4">The sequence shown here is derived from an EMBL/GenBank/DDBJ whole genome shotgun (WGS) entry which is preliminary data.</text>
</comment>
<dbReference type="Gene3D" id="1.25.40.10">
    <property type="entry name" value="Tetratricopeptide repeat domain"/>
    <property type="match status" value="1"/>
</dbReference>
<protein>
    <recommendedName>
        <fullName evidence="1">Cell division coordinator CpoB</fullName>
    </recommendedName>
</protein>
<sequence>MSGPASAALFGDDEARAAILELRQRVDVMRLDYEQRATTQQEQLRRLTEENIQLRRSLIDLQTQIDNLRSDNARLIGRDEVSARALVDAQRQYKDALAAMEERVRALEPERVNVDGREFLAERVENRDFEAGLGLFRKGDFAGAQNAFAEFIKRYPSSGYGPSAFFWLGNSQYATQNYKEAIENFRLLLSQAQDHARAPEAVLAIANCLVELKDTKGARKTLEELIKAYPKSDAAATAKQRLPRLKDAAPAVSSTQGGTKK</sequence>